<evidence type="ECO:0000313" key="3">
    <source>
        <dbReference type="Proteomes" id="UP000482487"/>
    </source>
</evidence>
<dbReference type="InterPro" id="IPR018530">
    <property type="entry name" value="SiaC"/>
</dbReference>
<name>A0A7C9ITV3_9BACT</name>
<accession>A0A7C9ITV3</accession>
<comment type="caution">
    <text evidence="2">The sequence shown here is derived from an EMBL/GenBank/DDBJ whole genome shotgun (WGS) entry which is preliminary data.</text>
</comment>
<protein>
    <submittedName>
        <fullName evidence="2">DUF1987 domain-containing protein</fullName>
    </submittedName>
</protein>
<feature type="domain" description="SiaC family regulatory phosphoprotein" evidence="1">
    <location>
        <begin position="6"/>
        <end position="125"/>
    </location>
</feature>
<dbReference type="RefSeq" id="WP_160963574.1">
    <property type="nucleotide sequence ID" value="NZ_WVUD01000051.1"/>
</dbReference>
<reference evidence="2 3" key="1">
    <citation type="submission" date="2020-01" db="EMBL/GenBank/DDBJ databases">
        <title>Genome sequence of Desulfovibrio aerotolerans DSM 16695(T).</title>
        <authorList>
            <person name="Karnachuk O."/>
            <person name="Avakyan M."/>
            <person name="Mardanov A."/>
            <person name="Kadnikov V."/>
            <person name="Ravin N."/>
        </authorList>
    </citation>
    <scope>NUCLEOTIDE SEQUENCE [LARGE SCALE GENOMIC DNA]</scope>
    <source>
        <strain evidence="2 3">DSM 16695</strain>
    </source>
</reference>
<proteinExistence type="predicted"/>
<gene>
    <name evidence="2" type="ORF">GTA51_18000</name>
</gene>
<dbReference type="AlphaFoldDB" id="A0A7C9ITV3"/>
<evidence type="ECO:0000313" key="2">
    <source>
        <dbReference type="EMBL" id="MYL85007.1"/>
    </source>
</evidence>
<keyword evidence="3" id="KW-1185">Reference proteome</keyword>
<evidence type="ECO:0000259" key="1">
    <source>
        <dbReference type="Pfam" id="PF09345"/>
    </source>
</evidence>
<dbReference type="EMBL" id="WVUD01000051">
    <property type="protein sequence ID" value="MYL85007.1"/>
    <property type="molecule type" value="Genomic_DNA"/>
</dbReference>
<dbReference type="Pfam" id="PF09345">
    <property type="entry name" value="SiaC"/>
    <property type="match status" value="1"/>
</dbReference>
<dbReference type="OrthoDB" id="5297629at2"/>
<sequence>MSIIHIEATERSPELHFDFDANEFYLRGESYPEDIKEFYGSPITQLQDHLGAIENAALQFTFHFLYFNSSTAKIIMGLFDLLDAAAARGNRVDITWAFEKDDDNLEELGEEFGEDLKHASFKLVAR</sequence>
<organism evidence="2 3">
    <name type="scientific">Solidesulfovibrio aerotolerans</name>
    <dbReference type="NCBI Taxonomy" id="295255"/>
    <lineage>
        <taxon>Bacteria</taxon>
        <taxon>Pseudomonadati</taxon>
        <taxon>Thermodesulfobacteriota</taxon>
        <taxon>Desulfovibrionia</taxon>
        <taxon>Desulfovibrionales</taxon>
        <taxon>Desulfovibrionaceae</taxon>
        <taxon>Solidesulfovibrio</taxon>
    </lineage>
</organism>
<dbReference type="Proteomes" id="UP000482487">
    <property type="component" value="Unassembled WGS sequence"/>
</dbReference>